<dbReference type="PRINTS" id="PR00502">
    <property type="entry name" value="NUDIXFAMILY"/>
</dbReference>
<dbReference type="AlphaFoldDB" id="A0A1F5S4H1"/>
<reference evidence="5 6" key="1">
    <citation type="journal article" date="2016" name="Nat. Commun.">
        <title>Thousands of microbial genomes shed light on interconnected biogeochemical processes in an aquifer system.</title>
        <authorList>
            <person name="Anantharaman K."/>
            <person name="Brown C.T."/>
            <person name="Hug L.A."/>
            <person name="Sharon I."/>
            <person name="Castelle C.J."/>
            <person name="Probst A.J."/>
            <person name="Thomas B.C."/>
            <person name="Singh A."/>
            <person name="Wilkins M.J."/>
            <person name="Karaoz U."/>
            <person name="Brodie E.L."/>
            <person name="Williams K.H."/>
            <person name="Hubbard S.S."/>
            <person name="Banfield J.F."/>
        </authorList>
    </citation>
    <scope>NUCLEOTIDE SEQUENCE [LARGE SCALE GENOMIC DNA]</scope>
</reference>
<evidence type="ECO:0000256" key="1">
    <source>
        <dbReference type="ARBA" id="ARBA00001946"/>
    </source>
</evidence>
<evidence type="ECO:0000259" key="4">
    <source>
        <dbReference type="PROSITE" id="PS51462"/>
    </source>
</evidence>
<dbReference type="Gene3D" id="3.90.79.10">
    <property type="entry name" value="Nucleoside Triphosphate Pyrophosphohydrolase"/>
    <property type="match status" value="1"/>
</dbReference>
<evidence type="ECO:0000313" key="5">
    <source>
        <dbReference type="EMBL" id="OGF21577.1"/>
    </source>
</evidence>
<feature type="domain" description="Nudix hydrolase" evidence="4">
    <location>
        <begin position="1"/>
        <end position="120"/>
    </location>
</feature>
<dbReference type="InterPro" id="IPR020084">
    <property type="entry name" value="NUDIX_hydrolase_CS"/>
</dbReference>
<dbReference type="PROSITE" id="PS51462">
    <property type="entry name" value="NUDIX"/>
    <property type="match status" value="1"/>
</dbReference>
<dbReference type="SUPFAM" id="SSF55811">
    <property type="entry name" value="Nudix"/>
    <property type="match status" value="1"/>
</dbReference>
<comment type="similarity">
    <text evidence="3">Belongs to the Nudix hydrolase family.</text>
</comment>
<evidence type="ECO:0000256" key="2">
    <source>
        <dbReference type="ARBA" id="ARBA00022801"/>
    </source>
</evidence>
<dbReference type="Pfam" id="PF00293">
    <property type="entry name" value="NUDIX"/>
    <property type="match status" value="1"/>
</dbReference>
<name>A0A1F5S4H1_9BACT</name>
<dbReference type="InterPro" id="IPR015797">
    <property type="entry name" value="NUDIX_hydrolase-like_dom_sf"/>
</dbReference>
<dbReference type="GO" id="GO:0016787">
    <property type="term" value="F:hydrolase activity"/>
    <property type="evidence" value="ECO:0007669"/>
    <property type="project" value="UniProtKB-KW"/>
</dbReference>
<dbReference type="InterPro" id="IPR020476">
    <property type="entry name" value="Nudix_hydrolase"/>
</dbReference>
<dbReference type="InterPro" id="IPR000086">
    <property type="entry name" value="NUDIX_hydrolase_dom"/>
</dbReference>
<evidence type="ECO:0000313" key="6">
    <source>
        <dbReference type="Proteomes" id="UP000178323"/>
    </source>
</evidence>
<organism evidence="5 6">
    <name type="scientific">Candidatus Falkowbacteria bacterium RBG_13_39_14</name>
    <dbReference type="NCBI Taxonomy" id="1797985"/>
    <lineage>
        <taxon>Bacteria</taxon>
        <taxon>Candidatus Falkowiibacteriota</taxon>
    </lineage>
</organism>
<dbReference type="PROSITE" id="PS00893">
    <property type="entry name" value="NUDIX_BOX"/>
    <property type="match status" value="1"/>
</dbReference>
<proteinExistence type="inferred from homology"/>
<gene>
    <name evidence="5" type="ORF">A2Y83_01300</name>
</gene>
<dbReference type="PANTHER" id="PTHR43046">
    <property type="entry name" value="GDP-MANNOSE MANNOSYL HYDROLASE"/>
    <property type="match status" value="1"/>
</dbReference>
<dbReference type="PANTHER" id="PTHR43046:SF2">
    <property type="entry name" value="8-OXO-DGTP DIPHOSPHATASE-RELATED"/>
    <property type="match status" value="1"/>
</dbReference>
<dbReference type="EMBL" id="MFFS01000057">
    <property type="protein sequence ID" value="OGF21577.1"/>
    <property type="molecule type" value="Genomic_DNA"/>
</dbReference>
<keyword evidence="2 3" id="KW-0378">Hydrolase</keyword>
<sequence length="148" mass="16703">MFSIGLFAIIFDEEKVLLCHRTEYNFWALPGGGLEKGETPWEGVIREVKEETGLDVEVIRLVDVSSKPHEDNIGFTFLCKVLGGQVIAGDFVDTAKFFATSEFPKNTSPRHVERIEGVLDKMRKEDEEVILRAQRGKSAYQLVEEGLL</sequence>
<dbReference type="Proteomes" id="UP000178323">
    <property type="component" value="Unassembled WGS sequence"/>
</dbReference>
<comment type="caution">
    <text evidence="5">The sequence shown here is derived from an EMBL/GenBank/DDBJ whole genome shotgun (WGS) entry which is preliminary data.</text>
</comment>
<evidence type="ECO:0000256" key="3">
    <source>
        <dbReference type="RuleBase" id="RU003476"/>
    </source>
</evidence>
<protein>
    <recommendedName>
        <fullName evidence="4">Nudix hydrolase domain-containing protein</fullName>
    </recommendedName>
</protein>
<comment type="cofactor">
    <cofactor evidence="1">
        <name>Mg(2+)</name>
        <dbReference type="ChEBI" id="CHEBI:18420"/>
    </cofactor>
</comment>
<dbReference type="STRING" id="1797985.A2Y83_01300"/>
<accession>A0A1F5S4H1</accession>